<evidence type="ECO:0000256" key="1">
    <source>
        <dbReference type="ARBA" id="ARBA00023125"/>
    </source>
</evidence>
<dbReference type="PANTHER" id="PTHR30204">
    <property type="entry name" value="REDOX-CYCLING DRUG-SENSING TRANSCRIPTIONAL ACTIVATOR SOXR"/>
    <property type="match status" value="1"/>
</dbReference>
<dbReference type="SMART" id="SM00422">
    <property type="entry name" value="HTH_MERR"/>
    <property type="match status" value="1"/>
</dbReference>
<dbReference type="Gene3D" id="3.20.80.10">
    <property type="entry name" value="Regulatory factor, effector binding domain"/>
    <property type="match status" value="1"/>
</dbReference>
<accession>A0A4S3B647</accession>
<dbReference type="SUPFAM" id="SSF46955">
    <property type="entry name" value="Putative DNA-binding domain"/>
    <property type="match status" value="1"/>
</dbReference>
<sequence>MNLEMTELSKCHDQLFTIGEVSKICKISKKALRIYEQMGIVIPDKVSKDNGYRYYNRETMMLIPVIKYYKQMGFKLQEMKGVGDKKSYFYHENNFISKLDELKNEEMRIKCSYRAVDDWLNMLREGFMVLDNNIQNVNVKYLEKAKCYFKEQPFNYNYMESVINIPWVNYLEEHDCEITGPMILKYPSYKAKKSFKEDTVFILQEPVGRFTDKIGCTEMGGTMALCSYHIGDPRNIEQKYEQIEKWAKENQYICGPEAYERFVIDYWATNELDKFVTEVIIPVEKEKF</sequence>
<dbReference type="SUPFAM" id="SSF55136">
    <property type="entry name" value="Probable bacterial effector-binding domain"/>
    <property type="match status" value="1"/>
</dbReference>
<dbReference type="Pfam" id="PF13411">
    <property type="entry name" value="MerR_1"/>
    <property type="match status" value="1"/>
</dbReference>
<keyword evidence="1" id="KW-0238">DNA-binding</keyword>
<feature type="domain" description="HTH merR-type" evidence="2">
    <location>
        <begin position="15"/>
        <end position="85"/>
    </location>
</feature>
<gene>
    <name evidence="3" type="ORF">ESZ54_08495</name>
</gene>
<dbReference type="PROSITE" id="PS50937">
    <property type="entry name" value="HTH_MERR_2"/>
    <property type="match status" value="1"/>
</dbReference>
<dbReference type="EMBL" id="SDGV01000017">
    <property type="protein sequence ID" value="THB60996.1"/>
    <property type="molecule type" value="Genomic_DNA"/>
</dbReference>
<dbReference type="InterPro" id="IPR000551">
    <property type="entry name" value="MerR-type_HTH_dom"/>
</dbReference>
<dbReference type="InterPro" id="IPR047057">
    <property type="entry name" value="MerR_fam"/>
</dbReference>
<dbReference type="RefSeq" id="WP_136137241.1">
    <property type="nucleotide sequence ID" value="NZ_SDGV01000017.1"/>
</dbReference>
<comment type="caution">
    <text evidence="3">The sequence shown here is derived from an EMBL/GenBank/DDBJ whole genome shotgun (WGS) entry which is preliminary data.</text>
</comment>
<dbReference type="GO" id="GO:0003700">
    <property type="term" value="F:DNA-binding transcription factor activity"/>
    <property type="evidence" value="ECO:0007669"/>
    <property type="project" value="InterPro"/>
</dbReference>
<name>A0A4S3B647_9ENTE</name>
<keyword evidence="4" id="KW-1185">Reference proteome</keyword>
<protein>
    <submittedName>
        <fullName evidence="3">MerR family transcriptional regulator</fullName>
    </submittedName>
</protein>
<dbReference type="Proteomes" id="UP000310506">
    <property type="component" value="Unassembled WGS sequence"/>
</dbReference>
<dbReference type="PANTHER" id="PTHR30204:SF96">
    <property type="entry name" value="CHROMOSOME-ANCHORING PROTEIN RACA"/>
    <property type="match status" value="1"/>
</dbReference>
<dbReference type="InterPro" id="IPR011256">
    <property type="entry name" value="Reg_factor_effector_dom_sf"/>
</dbReference>
<dbReference type="GO" id="GO:0003677">
    <property type="term" value="F:DNA binding"/>
    <property type="evidence" value="ECO:0007669"/>
    <property type="project" value="UniProtKB-KW"/>
</dbReference>
<evidence type="ECO:0000313" key="3">
    <source>
        <dbReference type="EMBL" id="THB60996.1"/>
    </source>
</evidence>
<dbReference type="Gene3D" id="1.10.1660.10">
    <property type="match status" value="1"/>
</dbReference>
<dbReference type="AlphaFoldDB" id="A0A4S3B647"/>
<dbReference type="InterPro" id="IPR009061">
    <property type="entry name" value="DNA-bd_dom_put_sf"/>
</dbReference>
<organism evidence="3 4">
    <name type="scientific">Vagococcus silagei</name>
    <dbReference type="NCBI Taxonomy" id="2508885"/>
    <lineage>
        <taxon>Bacteria</taxon>
        <taxon>Bacillati</taxon>
        <taxon>Bacillota</taxon>
        <taxon>Bacilli</taxon>
        <taxon>Lactobacillales</taxon>
        <taxon>Enterococcaceae</taxon>
        <taxon>Vagococcus</taxon>
    </lineage>
</organism>
<reference evidence="3 4" key="1">
    <citation type="submission" date="2019-01" db="EMBL/GenBank/DDBJ databases">
        <title>Vagococcus silagei sp. nov. isolated from brewer's grain.</title>
        <authorList>
            <person name="Guu J.-R."/>
        </authorList>
    </citation>
    <scope>NUCLEOTIDE SEQUENCE [LARGE SCALE GENOMIC DNA]</scope>
    <source>
        <strain evidence="3 4">2B-2</strain>
    </source>
</reference>
<evidence type="ECO:0000259" key="2">
    <source>
        <dbReference type="PROSITE" id="PS50937"/>
    </source>
</evidence>
<proteinExistence type="predicted"/>
<evidence type="ECO:0000313" key="4">
    <source>
        <dbReference type="Proteomes" id="UP000310506"/>
    </source>
</evidence>
<dbReference type="OrthoDB" id="9814833at2"/>